<gene>
    <name evidence="1" type="ORF">LMG19083_04842</name>
</gene>
<evidence type="ECO:0000313" key="1">
    <source>
        <dbReference type="EMBL" id="CAJ0809096.1"/>
    </source>
</evidence>
<name>A0ABN9JI74_9RALS</name>
<comment type="caution">
    <text evidence="1">The sequence shown here is derived from an EMBL/GenBank/DDBJ whole genome shotgun (WGS) entry which is preliminary data.</text>
</comment>
<accession>A0ABN9JI74</accession>
<protein>
    <submittedName>
        <fullName evidence="1">Uncharacterized protein</fullName>
    </submittedName>
</protein>
<dbReference type="RefSeq" id="WP_316669437.1">
    <property type="nucleotide sequence ID" value="NZ_CATZBU010000024.1"/>
</dbReference>
<dbReference type="EMBL" id="CATZBU010000024">
    <property type="protein sequence ID" value="CAJ0809096.1"/>
    <property type="molecule type" value="Genomic_DNA"/>
</dbReference>
<keyword evidence="2" id="KW-1185">Reference proteome</keyword>
<dbReference type="Proteomes" id="UP001189813">
    <property type="component" value="Unassembled WGS sequence"/>
</dbReference>
<evidence type="ECO:0000313" key="2">
    <source>
        <dbReference type="Proteomes" id="UP001189813"/>
    </source>
</evidence>
<sequence>MSATLFDLHAAEVCPEELAALEATRATYLALVQRFLDGAPEVNEADCLAAKDLADRAAAHAEAVFRALWPQVAARHSLAIPLPGARASQPRP</sequence>
<proteinExistence type="predicted"/>
<organism evidence="1 2">
    <name type="scientific">Ralstonia psammae</name>
    <dbReference type="NCBI Taxonomy" id="3058598"/>
    <lineage>
        <taxon>Bacteria</taxon>
        <taxon>Pseudomonadati</taxon>
        <taxon>Pseudomonadota</taxon>
        <taxon>Betaproteobacteria</taxon>
        <taxon>Burkholderiales</taxon>
        <taxon>Burkholderiaceae</taxon>
        <taxon>Ralstonia</taxon>
    </lineage>
</organism>
<reference evidence="1 2" key="1">
    <citation type="submission" date="2023-07" db="EMBL/GenBank/DDBJ databases">
        <authorList>
            <person name="Peeters C."/>
        </authorList>
    </citation>
    <scope>NUCLEOTIDE SEQUENCE [LARGE SCALE GENOMIC DNA]</scope>
    <source>
        <strain evidence="1 2">LMG 19083</strain>
    </source>
</reference>